<feature type="transmembrane region" description="Helical" evidence="1">
    <location>
        <begin position="6"/>
        <end position="28"/>
    </location>
</feature>
<dbReference type="EMBL" id="CP012029">
    <property type="protein sequence ID" value="ALO27439.1"/>
    <property type="molecule type" value="Genomic_DNA"/>
</dbReference>
<evidence type="ECO:0000313" key="2">
    <source>
        <dbReference type="EMBL" id="ALO27439.1"/>
    </source>
</evidence>
<keyword evidence="1" id="KW-0812">Transmembrane</keyword>
<reference evidence="2 3" key="1">
    <citation type="journal article" date="2015" name="PLoS Negl. Trop. Dis.">
        <title>Distribution of Plasmids in Distinct Leptospira Pathogenic Species.</title>
        <authorList>
            <person name="Wang Y."/>
            <person name="Zhuang X."/>
            <person name="Zhong Y."/>
            <person name="Zhang C."/>
            <person name="Zhang Y."/>
            <person name="Zeng L."/>
            <person name="Zhu Y."/>
            <person name="He P."/>
            <person name="Dong K."/>
            <person name="Pal U."/>
            <person name="Guo X."/>
            <person name="Qin J."/>
        </authorList>
    </citation>
    <scope>NUCLEOTIDE SEQUENCE [LARGE SCALE GENOMIC DNA]</scope>
    <source>
        <strain evidence="2 3">56604</strain>
    </source>
</reference>
<dbReference type="AlphaFoldDB" id="A0A0S2IUW8"/>
<dbReference type="Proteomes" id="UP000058857">
    <property type="component" value="Chromosome 1"/>
</dbReference>
<organism evidence="2">
    <name type="scientific">Leptospira borgpetersenii serovar Ballum</name>
    <dbReference type="NCBI Taxonomy" id="280505"/>
    <lineage>
        <taxon>Bacteria</taxon>
        <taxon>Pseudomonadati</taxon>
        <taxon>Spirochaetota</taxon>
        <taxon>Spirochaetia</taxon>
        <taxon>Leptospirales</taxon>
        <taxon>Leptospiraceae</taxon>
        <taxon>Leptospira</taxon>
    </lineage>
</organism>
<evidence type="ECO:0000313" key="3">
    <source>
        <dbReference type="Proteomes" id="UP000058857"/>
    </source>
</evidence>
<name>A0A0S2IUW8_LEPBO</name>
<dbReference type="PATRIC" id="fig|280505.15.peg.3160"/>
<keyword evidence="1" id="KW-1133">Transmembrane helix</keyword>
<evidence type="ECO:0000256" key="1">
    <source>
        <dbReference type="SAM" id="Phobius"/>
    </source>
</evidence>
<accession>A0A0S2IUW8</accession>
<gene>
    <name evidence="2" type="ORF">LBBP_03239</name>
</gene>
<keyword evidence="1" id="KW-0472">Membrane</keyword>
<proteinExistence type="predicted"/>
<sequence>MKQFRASFFLVSFSPGFMDFPMILFFTLHSCKTFYLRYWTLSLFKDGSIQSNFSIFLFRAGLPVICGKK</sequence>
<protein>
    <submittedName>
        <fullName evidence="2">Uncharacterized protein</fullName>
    </submittedName>
</protein>